<protein>
    <submittedName>
        <fullName evidence="5">ABC transporter ATP-binding protein</fullName>
    </submittedName>
</protein>
<dbReference type="GO" id="GO:0016887">
    <property type="term" value="F:ATP hydrolysis activity"/>
    <property type="evidence" value="ECO:0007669"/>
    <property type="project" value="InterPro"/>
</dbReference>
<dbReference type="GO" id="GO:0005524">
    <property type="term" value="F:ATP binding"/>
    <property type="evidence" value="ECO:0007669"/>
    <property type="project" value="UniProtKB-KW"/>
</dbReference>
<accession>A0A3L8Q0C0</accession>
<reference evidence="5 6" key="1">
    <citation type="submission" date="2018-09" db="EMBL/GenBank/DDBJ databases">
        <title>Phylogeny of the Shewanellaceae, and recommendation for two new genera, Pseudoshewanella and Parashewanella.</title>
        <authorList>
            <person name="Wang G."/>
        </authorList>
    </citation>
    <scope>NUCLEOTIDE SEQUENCE [LARGE SCALE GENOMIC DNA]</scope>
    <source>
        <strain evidence="5 6">C51</strain>
    </source>
</reference>
<evidence type="ECO:0000256" key="1">
    <source>
        <dbReference type="ARBA" id="ARBA00022448"/>
    </source>
</evidence>
<organism evidence="5 6">
    <name type="scientific">Parashewanella curva</name>
    <dbReference type="NCBI Taxonomy" id="2338552"/>
    <lineage>
        <taxon>Bacteria</taxon>
        <taxon>Pseudomonadati</taxon>
        <taxon>Pseudomonadota</taxon>
        <taxon>Gammaproteobacteria</taxon>
        <taxon>Alteromonadales</taxon>
        <taxon>Shewanellaceae</taxon>
        <taxon>Parashewanella</taxon>
    </lineage>
</organism>
<dbReference type="PROSITE" id="PS50893">
    <property type="entry name" value="ABC_TRANSPORTER_2"/>
    <property type="match status" value="1"/>
</dbReference>
<feature type="domain" description="ABC transporter" evidence="4">
    <location>
        <begin position="4"/>
        <end position="231"/>
    </location>
</feature>
<evidence type="ECO:0000313" key="5">
    <source>
        <dbReference type="EMBL" id="RLV61146.1"/>
    </source>
</evidence>
<evidence type="ECO:0000259" key="4">
    <source>
        <dbReference type="PROSITE" id="PS50893"/>
    </source>
</evidence>
<dbReference type="InterPro" id="IPR027417">
    <property type="entry name" value="P-loop_NTPase"/>
</dbReference>
<proteinExistence type="predicted"/>
<dbReference type="RefSeq" id="WP_121837572.1">
    <property type="nucleotide sequence ID" value="NZ_ML014757.1"/>
</dbReference>
<dbReference type="Gene3D" id="3.40.50.300">
    <property type="entry name" value="P-loop containing nucleotide triphosphate hydrolases"/>
    <property type="match status" value="1"/>
</dbReference>
<dbReference type="InterPro" id="IPR017871">
    <property type="entry name" value="ABC_transporter-like_CS"/>
</dbReference>
<dbReference type="InterPro" id="IPR003593">
    <property type="entry name" value="AAA+_ATPase"/>
</dbReference>
<dbReference type="SUPFAM" id="SSF52540">
    <property type="entry name" value="P-loop containing nucleoside triphosphate hydrolases"/>
    <property type="match status" value="1"/>
</dbReference>
<keyword evidence="6" id="KW-1185">Reference proteome</keyword>
<comment type="caution">
    <text evidence="5">The sequence shown here is derived from an EMBL/GenBank/DDBJ whole genome shotgun (WGS) entry which is preliminary data.</text>
</comment>
<dbReference type="Proteomes" id="UP000281474">
    <property type="component" value="Unassembled WGS sequence"/>
</dbReference>
<keyword evidence="1" id="KW-0813">Transport</keyword>
<evidence type="ECO:0000313" key="6">
    <source>
        <dbReference type="Proteomes" id="UP000281474"/>
    </source>
</evidence>
<dbReference type="Pfam" id="PF00005">
    <property type="entry name" value="ABC_tran"/>
    <property type="match status" value="1"/>
</dbReference>
<dbReference type="InterPro" id="IPR051782">
    <property type="entry name" value="ABC_Transporter_VariousFunc"/>
</dbReference>
<keyword evidence="3 5" id="KW-0067">ATP-binding</keyword>
<evidence type="ECO:0000256" key="3">
    <source>
        <dbReference type="ARBA" id="ARBA00022840"/>
    </source>
</evidence>
<gene>
    <name evidence="5" type="ORF">D5018_03355</name>
</gene>
<sequence length="301" mass="33142">MSIIVAKSLSKHYGTNKALDQVSFEIEDGLPTALVGPNGAGKTTLFKLICGFMAPTSGEIEILGHKAGSNSLISKMSALPQDSLLDPNLAIITQLTQFGQLQGLSHTKAKHEAIKVLEIVELTDAAKEKPTALSHGMAKRVAIAQSLIGEPELILLDEPTAGIDPSNAKTIRTLITEQRTKSKFLISSHNLDELEKLCDQVLYLDNGQLQQSLSIHQHSDSFEFLTLTLKGSENLKPIIKEIQKIPLVSNIVQTQSNELSLQYDSEHSLDFEVQLLTCLHKKQCQYQSIYKGKRLEDKLFS</sequence>
<name>A0A3L8Q0C0_9GAMM</name>
<dbReference type="PANTHER" id="PTHR42939:SF1">
    <property type="entry name" value="ABC TRANSPORTER ATP-BINDING PROTEIN ALBC-RELATED"/>
    <property type="match status" value="1"/>
</dbReference>
<dbReference type="InterPro" id="IPR003439">
    <property type="entry name" value="ABC_transporter-like_ATP-bd"/>
</dbReference>
<dbReference type="OrthoDB" id="9781337at2"/>
<keyword evidence="2" id="KW-0547">Nucleotide-binding</keyword>
<evidence type="ECO:0000256" key="2">
    <source>
        <dbReference type="ARBA" id="ARBA00022741"/>
    </source>
</evidence>
<dbReference type="PANTHER" id="PTHR42939">
    <property type="entry name" value="ABC TRANSPORTER ATP-BINDING PROTEIN ALBC-RELATED"/>
    <property type="match status" value="1"/>
</dbReference>
<dbReference type="SMART" id="SM00382">
    <property type="entry name" value="AAA"/>
    <property type="match status" value="1"/>
</dbReference>
<dbReference type="PROSITE" id="PS00211">
    <property type="entry name" value="ABC_TRANSPORTER_1"/>
    <property type="match status" value="1"/>
</dbReference>
<dbReference type="EMBL" id="QZEI01000006">
    <property type="protein sequence ID" value="RLV61146.1"/>
    <property type="molecule type" value="Genomic_DNA"/>
</dbReference>
<dbReference type="AlphaFoldDB" id="A0A3L8Q0C0"/>